<feature type="domain" description="Transcription initiation factor IIE subunit alpha N-terminal" evidence="2">
    <location>
        <begin position="31"/>
        <end position="174"/>
    </location>
</feature>
<evidence type="ECO:0000259" key="2">
    <source>
        <dbReference type="SMART" id="SM00531"/>
    </source>
</evidence>
<feature type="compositionally biased region" description="Low complexity" evidence="1">
    <location>
        <begin position="379"/>
        <end position="395"/>
    </location>
</feature>
<proteinExistence type="predicted"/>
<name>A0A7S1TYP0_9STRA</name>
<organism evidence="3">
    <name type="scientific">Phaeomonas parva</name>
    <dbReference type="NCBI Taxonomy" id="124430"/>
    <lineage>
        <taxon>Eukaryota</taxon>
        <taxon>Sar</taxon>
        <taxon>Stramenopiles</taxon>
        <taxon>Ochrophyta</taxon>
        <taxon>Pinguiophyceae</taxon>
        <taxon>Pinguiochrysidales</taxon>
        <taxon>Pinguiochrysidaceae</taxon>
        <taxon>Phaeomonas</taxon>
    </lineage>
</organism>
<dbReference type="PANTHER" id="PTHR13097:SF7">
    <property type="entry name" value="GENERAL TRANSCRIPTION FACTOR IIE SUBUNIT 1"/>
    <property type="match status" value="1"/>
</dbReference>
<gene>
    <name evidence="3" type="ORF">PPAR1163_LOCUS9888</name>
</gene>
<dbReference type="InterPro" id="IPR039997">
    <property type="entry name" value="TFE"/>
</dbReference>
<feature type="region of interest" description="Disordered" evidence="1">
    <location>
        <begin position="259"/>
        <end position="281"/>
    </location>
</feature>
<reference evidence="3" key="1">
    <citation type="submission" date="2021-01" db="EMBL/GenBank/DDBJ databases">
        <authorList>
            <person name="Corre E."/>
            <person name="Pelletier E."/>
            <person name="Niang G."/>
            <person name="Scheremetjew M."/>
            <person name="Finn R."/>
            <person name="Kale V."/>
            <person name="Holt S."/>
            <person name="Cochrane G."/>
            <person name="Meng A."/>
            <person name="Brown T."/>
            <person name="Cohen L."/>
        </authorList>
    </citation>
    <scope>NUCLEOTIDE SEQUENCE</scope>
    <source>
        <strain evidence="3">CCMP2877</strain>
    </source>
</reference>
<dbReference type="GO" id="GO:0006367">
    <property type="term" value="P:transcription initiation at RNA polymerase II promoter"/>
    <property type="evidence" value="ECO:0007669"/>
    <property type="project" value="InterPro"/>
</dbReference>
<dbReference type="InterPro" id="IPR024550">
    <property type="entry name" value="TFIIEa/SarR/Rpc3_HTH_dom"/>
</dbReference>
<dbReference type="EMBL" id="HBGJ01015353">
    <property type="protein sequence ID" value="CAD9251526.1"/>
    <property type="molecule type" value="Transcribed_RNA"/>
</dbReference>
<dbReference type="SUPFAM" id="SSF46785">
    <property type="entry name" value="Winged helix' DNA-binding domain"/>
    <property type="match status" value="1"/>
</dbReference>
<dbReference type="AlphaFoldDB" id="A0A7S1TYP0"/>
<dbReference type="PANTHER" id="PTHR13097">
    <property type="entry name" value="TRANSCRIPTION INITIATION FACTOR IIE, ALPHA SUBUNIT"/>
    <property type="match status" value="1"/>
</dbReference>
<sequence length="409" mass="45034">MAAVEGRKTKDEVLAIAGELVRAVGAAFYQDPVQIVLDMLLRFDYLRGDQVNRQLGITGSKVQEAIEELVADGLLKREEFNVDERGHSKTFYYINFRHFLDVVAFRVYMMQQVLKQRHRNIRHEQKWQCANCKTIYDALDVLQYHHESGKFYCPRCSLVAGRLATPFFLEQTHTNQEEEEVLDLQRKIGEQLNGEDGLRPSLYDLIGRARAVEDQLPYNHPYETSRYREEFKINSRRSPNPDQQLAFARAGLGYGGGATGNGGANGGPANGGGELRSTSPMPGGSLFENSAIFAHVDVPQGPPPEMMRADYAVEVTLDSTGNAVESKLTEVETVHEQREHALPGFLKDARATMMQATSLARENEAKPEAAAAPAPPAPAAAAPAAAAAASATPAAVDDDDDDSDVEWED</sequence>
<feature type="compositionally biased region" description="Gly residues" evidence="1">
    <location>
        <begin position="259"/>
        <end position="274"/>
    </location>
</feature>
<dbReference type="InterPro" id="IPR002853">
    <property type="entry name" value="TFIIE_asu"/>
</dbReference>
<evidence type="ECO:0000313" key="3">
    <source>
        <dbReference type="EMBL" id="CAD9251526.1"/>
    </source>
</evidence>
<dbReference type="InterPro" id="IPR036390">
    <property type="entry name" value="WH_DNA-bd_sf"/>
</dbReference>
<evidence type="ECO:0000256" key="1">
    <source>
        <dbReference type="SAM" id="MobiDB-lite"/>
    </source>
</evidence>
<feature type="region of interest" description="Disordered" evidence="1">
    <location>
        <begin position="359"/>
        <end position="409"/>
    </location>
</feature>
<feature type="compositionally biased region" description="Acidic residues" evidence="1">
    <location>
        <begin position="396"/>
        <end position="409"/>
    </location>
</feature>
<dbReference type="SMART" id="SM00531">
    <property type="entry name" value="TFIIE"/>
    <property type="match status" value="1"/>
</dbReference>
<accession>A0A7S1TYP0</accession>
<dbReference type="GO" id="GO:0005673">
    <property type="term" value="C:transcription factor TFIIE complex"/>
    <property type="evidence" value="ECO:0007669"/>
    <property type="project" value="TreeGrafter"/>
</dbReference>
<protein>
    <recommendedName>
        <fullName evidence="2">Transcription initiation factor IIE subunit alpha N-terminal domain-containing protein</fullName>
    </recommendedName>
</protein>
<dbReference type="Pfam" id="PF02002">
    <property type="entry name" value="TFIIE_alpha"/>
    <property type="match status" value="1"/>
</dbReference>